<dbReference type="Pfam" id="PF04970">
    <property type="entry name" value="LRAT"/>
    <property type="match status" value="1"/>
</dbReference>
<comment type="caution">
    <text evidence="7">The sequence shown here is derived from an EMBL/GenBank/DDBJ whole genome shotgun (WGS) entry which is preliminary data.</text>
</comment>
<dbReference type="InterPro" id="IPR007053">
    <property type="entry name" value="LRAT_dom"/>
</dbReference>
<dbReference type="GO" id="GO:0005737">
    <property type="term" value="C:cytoplasm"/>
    <property type="evidence" value="ECO:0007669"/>
    <property type="project" value="TreeGrafter"/>
</dbReference>
<comment type="similarity">
    <text evidence="1">Belongs to the H-rev107 family.</text>
</comment>
<keyword evidence="5" id="KW-1133">Transmembrane helix</keyword>
<dbReference type="PROSITE" id="PS51934">
    <property type="entry name" value="LRAT"/>
    <property type="match status" value="1"/>
</dbReference>
<dbReference type="PANTHER" id="PTHR13943">
    <property type="entry name" value="HRAS-LIKE SUPPRESSOR - RELATED"/>
    <property type="match status" value="1"/>
</dbReference>
<accession>A0A8S3ZKJ7</accession>
<dbReference type="GO" id="GO:0004623">
    <property type="term" value="F:phospholipase A2 activity"/>
    <property type="evidence" value="ECO:0007669"/>
    <property type="project" value="TreeGrafter"/>
</dbReference>
<dbReference type="Gene3D" id="3.90.1720.10">
    <property type="entry name" value="endopeptidase domain like (from Nostoc punctiforme)"/>
    <property type="match status" value="1"/>
</dbReference>
<keyword evidence="5" id="KW-0472">Membrane</keyword>
<keyword evidence="2" id="KW-0808">Transferase</keyword>
<evidence type="ECO:0000256" key="4">
    <source>
        <dbReference type="ARBA" id="ARBA00023098"/>
    </source>
</evidence>
<dbReference type="Proteomes" id="UP000678393">
    <property type="component" value="Unassembled WGS sequence"/>
</dbReference>
<dbReference type="AlphaFoldDB" id="A0A8S3ZKJ7"/>
<evidence type="ECO:0000313" key="7">
    <source>
        <dbReference type="EMBL" id="CAG5128538.1"/>
    </source>
</evidence>
<evidence type="ECO:0000256" key="1">
    <source>
        <dbReference type="ARBA" id="ARBA00007824"/>
    </source>
</evidence>
<protein>
    <recommendedName>
        <fullName evidence="6">LRAT domain-containing protein</fullName>
    </recommendedName>
</protein>
<gene>
    <name evidence="7" type="ORF">CUNI_LOCUS14096</name>
</gene>
<evidence type="ECO:0000256" key="5">
    <source>
        <dbReference type="SAM" id="Phobius"/>
    </source>
</evidence>
<dbReference type="GO" id="GO:0008970">
    <property type="term" value="F:phospholipase A1 activity"/>
    <property type="evidence" value="ECO:0007669"/>
    <property type="project" value="TreeGrafter"/>
</dbReference>
<dbReference type="GO" id="GO:0016410">
    <property type="term" value="F:N-acyltransferase activity"/>
    <property type="evidence" value="ECO:0007669"/>
    <property type="project" value="TreeGrafter"/>
</dbReference>
<sequence>MQTEIHNERVLRSLCPGDRVQFSRGLYSHWAVYVGNGEVIHYSKTYMLIKKENFFSVARNHKALKNNSRKWRYRIPLPVNEILQRADSHLGRPYYNLLLDNCEHFVNLCCYGRRESDQVKRAVIGVGIAGFGLGVYAGVNELRKIQKRKRERDAALRQMNE</sequence>
<proteinExistence type="inferred from homology"/>
<feature type="domain" description="LRAT" evidence="6">
    <location>
        <begin position="19"/>
        <end position="118"/>
    </location>
</feature>
<reference evidence="7" key="1">
    <citation type="submission" date="2021-04" db="EMBL/GenBank/DDBJ databases">
        <authorList>
            <consortium name="Molecular Ecology Group"/>
        </authorList>
    </citation>
    <scope>NUCLEOTIDE SEQUENCE</scope>
</reference>
<feature type="transmembrane region" description="Helical" evidence="5">
    <location>
        <begin position="122"/>
        <end position="142"/>
    </location>
</feature>
<keyword evidence="8" id="KW-1185">Reference proteome</keyword>
<keyword evidence="4" id="KW-0443">Lipid metabolism</keyword>
<evidence type="ECO:0000256" key="2">
    <source>
        <dbReference type="ARBA" id="ARBA00022679"/>
    </source>
</evidence>
<evidence type="ECO:0000313" key="8">
    <source>
        <dbReference type="Proteomes" id="UP000678393"/>
    </source>
</evidence>
<keyword evidence="5" id="KW-0812">Transmembrane</keyword>
<name>A0A8S3ZKJ7_9EUPU</name>
<dbReference type="OrthoDB" id="10051797at2759"/>
<dbReference type="InterPro" id="IPR051496">
    <property type="entry name" value="H-rev107_PLA/AT"/>
</dbReference>
<dbReference type="GO" id="GO:0070292">
    <property type="term" value="P:N-acylphosphatidylethanolamine metabolic process"/>
    <property type="evidence" value="ECO:0007669"/>
    <property type="project" value="TreeGrafter"/>
</dbReference>
<dbReference type="EMBL" id="CAJHNH020003108">
    <property type="protein sequence ID" value="CAG5128538.1"/>
    <property type="molecule type" value="Genomic_DNA"/>
</dbReference>
<organism evidence="7 8">
    <name type="scientific">Candidula unifasciata</name>
    <dbReference type="NCBI Taxonomy" id="100452"/>
    <lineage>
        <taxon>Eukaryota</taxon>
        <taxon>Metazoa</taxon>
        <taxon>Spiralia</taxon>
        <taxon>Lophotrochozoa</taxon>
        <taxon>Mollusca</taxon>
        <taxon>Gastropoda</taxon>
        <taxon>Heterobranchia</taxon>
        <taxon>Euthyneura</taxon>
        <taxon>Panpulmonata</taxon>
        <taxon>Eupulmonata</taxon>
        <taxon>Stylommatophora</taxon>
        <taxon>Helicina</taxon>
        <taxon>Helicoidea</taxon>
        <taxon>Geomitridae</taxon>
        <taxon>Candidula</taxon>
    </lineage>
</organism>
<evidence type="ECO:0000256" key="3">
    <source>
        <dbReference type="ARBA" id="ARBA00022801"/>
    </source>
</evidence>
<evidence type="ECO:0000259" key="6">
    <source>
        <dbReference type="PROSITE" id="PS51934"/>
    </source>
</evidence>
<keyword evidence="3" id="KW-0378">Hydrolase</keyword>
<dbReference type="PANTHER" id="PTHR13943:SF77">
    <property type="entry name" value="LRAT DOMAIN-CONTAINING PROTEIN"/>
    <property type="match status" value="1"/>
</dbReference>